<dbReference type="STRING" id="1128970.SAMN04487935_2601"/>
<dbReference type="InterPro" id="IPR013783">
    <property type="entry name" value="Ig-like_fold"/>
</dbReference>
<keyword evidence="5" id="KW-1185">Reference proteome</keyword>
<organism evidence="4 5">
    <name type="scientific">Flavobacterium noncentrifugens</name>
    <dbReference type="NCBI Taxonomy" id="1128970"/>
    <lineage>
        <taxon>Bacteria</taxon>
        <taxon>Pseudomonadati</taxon>
        <taxon>Bacteroidota</taxon>
        <taxon>Flavobacteriia</taxon>
        <taxon>Flavobacteriales</taxon>
        <taxon>Flavobacteriaceae</taxon>
        <taxon>Flavobacterium</taxon>
    </lineage>
</organism>
<protein>
    <submittedName>
        <fullName evidence="4">Por secretion system C-terminal sorting domain-containing protein</fullName>
    </submittedName>
</protein>
<evidence type="ECO:0000313" key="4">
    <source>
        <dbReference type="EMBL" id="SDK14576.1"/>
    </source>
</evidence>
<dbReference type="AlphaFoldDB" id="A0A1G8ZHH7"/>
<sequence>MKKYLLLFFALFSQLLLHAAGNDECANATTIIPGFSCDYTIGTFSGMSMNGATPSCATESLQDVWYKFTATDATMSISLNAVPGLNHGFEIIQGGCNGTILACVSTYITGYGENYFNNNFVPGQEYYVRVFNATAQLSASNFAICVQKYTSPENDTCANATPLTPGYDCSYTYGTFSGAMMNGAIPSCGSEALQDVWYKFTATDATMSISLSSQNGLNHGFEIIQGGCNGTVLKCVNTYIAGNGEFYINNNFIVGQEYYVRVFNATAQLSTLNFGICIQRYPSPGNDTCTNATPLTPGYDCNYTYGTFSGAMMNGTTPSCGSEALQDVWYKFTATDATMSIALSSNAGLNPGFEIIQGGCNGTVFQCVNTYIVGYSEFYINNNFVVGQEYHVRVFNDIAQLSTLNFGICVQRYPSPVNDTCTNATPLTPGYDCNYTYGTFSGAMMNGGTPSCGNAAIQDIWYKFTATDATMSIALSSQTGLNHGFEIIQGGCNGTVLQCVNTYIVGNSEFYINNNFVAGQEYYVRVFNDIAQLSLLNFGICIQRYPSPPNDICANATELTPGNTCNYTYGTFSGAMMNGATPSCGTAAVQDIWYKFTATDSTMGITLSSNAGLNQGFEIIQGGCNAAVLQCVNTYIIGIGENYTNNNFVTGQEYYIRIFNDIPRLSTLNFGICLTGPAPTLCTPSVAITASKSNICNGETVVFNAISNNGGNAPSYQWKVNGNNVGTNSATFTTNTLTNNSVVSCVLTSNAACASPLTATSNSIVITTMAPVVPVFSQIAPICPGDPLLLPGTSANGVSGMWTPAANNIATTLYTFIPSSAQCAENTTMTIVVKSVNTATTTQGNTITASAAGATYQWVNCSSAQPISGATNATYTATQDGSYAVMVTQNGCTATSACVTIATLGTDTFSNNKWNMYPNPATHQLFINLNEATEIAIIDMTGKIIHHQILKAGKNAVDISLLTSGMYIIKSASGVNAKFIKK</sequence>
<dbReference type="Gene3D" id="2.60.40.10">
    <property type="entry name" value="Immunoglobulins"/>
    <property type="match status" value="1"/>
</dbReference>
<gene>
    <name evidence="4" type="ORF">SAMN04487935_2601</name>
</gene>
<dbReference type="InterPro" id="IPR026444">
    <property type="entry name" value="Secre_tail"/>
</dbReference>
<dbReference type="Gene3D" id="2.60.40.1220">
    <property type="match status" value="1"/>
</dbReference>
<evidence type="ECO:0000256" key="2">
    <source>
        <dbReference type="SAM" id="SignalP"/>
    </source>
</evidence>
<feature type="chain" id="PRO_5011563472" evidence="2">
    <location>
        <begin position="20"/>
        <end position="982"/>
    </location>
</feature>
<dbReference type="Pfam" id="PF18962">
    <property type="entry name" value="Por_Secre_tail"/>
    <property type="match status" value="1"/>
</dbReference>
<keyword evidence="1 2" id="KW-0732">Signal</keyword>
<proteinExistence type="predicted"/>
<dbReference type="InterPro" id="IPR007110">
    <property type="entry name" value="Ig-like_dom"/>
</dbReference>
<accession>A0A1G8ZHH7</accession>
<feature type="signal peptide" evidence="2">
    <location>
        <begin position="1"/>
        <end position="19"/>
    </location>
</feature>
<dbReference type="Pfam" id="PF23759">
    <property type="entry name" value="GBD_T9SS_assoc"/>
    <property type="match status" value="5"/>
</dbReference>
<name>A0A1G8ZHH7_9FLAO</name>
<evidence type="ECO:0000313" key="5">
    <source>
        <dbReference type="Proteomes" id="UP000199580"/>
    </source>
</evidence>
<dbReference type="InterPro" id="IPR014755">
    <property type="entry name" value="Cu-Rt/internalin_Ig-like"/>
</dbReference>
<dbReference type="EMBL" id="FNEZ01000004">
    <property type="protein sequence ID" value="SDK14576.1"/>
    <property type="molecule type" value="Genomic_DNA"/>
</dbReference>
<evidence type="ECO:0000259" key="3">
    <source>
        <dbReference type="PROSITE" id="PS50835"/>
    </source>
</evidence>
<reference evidence="4 5" key="1">
    <citation type="submission" date="2016-10" db="EMBL/GenBank/DDBJ databases">
        <authorList>
            <person name="de Groot N.N."/>
        </authorList>
    </citation>
    <scope>NUCLEOTIDE SEQUENCE [LARGE SCALE GENOMIC DNA]</scope>
    <source>
        <strain evidence="4 5">CGMCC 1.10076</strain>
    </source>
</reference>
<evidence type="ECO:0000256" key="1">
    <source>
        <dbReference type="ARBA" id="ARBA00022729"/>
    </source>
</evidence>
<dbReference type="Proteomes" id="UP000199580">
    <property type="component" value="Unassembled WGS sequence"/>
</dbReference>
<dbReference type="NCBIfam" id="TIGR04183">
    <property type="entry name" value="Por_Secre_tail"/>
    <property type="match status" value="1"/>
</dbReference>
<dbReference type="InterPro" id="IPR056600">
    <property type="entry name" value="GBD_T9SS_assoc"/>
</dbReference>
<feature type="domain" description="Ig-like" evidence="3">
    <location>
        <begin position="684"/>
        <end position="765"/>
    </location>
</feature>
<dbReference type="PROSITE" id="PS50835">
    <property type="entry name" value="IG_LIKE"/>
    <property type="match status" value="1"/>
</dbReference>
<dbReference type="RefSeq" id="WP_170227586.1">
    <property type="nucleotide sequence ID" value="NZ_BKAI01000009.1"/>
</dbReference>